<evidence type="ECO:0000313" key="1">
    <source>
        <dbReference type="EMBL" id="XBC48492.1"/>
    </source>
</evidence>
<sequence>MSQQKYYGKTLIEWFRAYEEHFKNQNKQFPAMELKNSTSEELAEMAKEAIETDTPIKIDYDPFIMY</sequence>
<reference evidence="1" key="1">
    <citation type="submission" date="2023-12" db="EMBL/GenBank/DDBJ databases">
        <title>Dolosigranulum savutii sp. nov. isolated from human upper respiratory samples collected in Botswana.</title>
        <authorList>
            <person name="Kelly M.S."/>
        </authorList>
    </citation>
    <scope>NUCLEOTIDE SEQUENCE</scope>
    <source>
        <strain evidence="1">MSK312</strain>
    </source>
</reference>
<accession>A0AB74TP57</accession>
<name>A0AB74TP57_9LACT</name>
<organism evidence="1">
    <name type="scientific">Dolosigranulum savutiense</name>
    <dbReference type="NCBI Taxonomy" id="3110288"/>
    <lineage>
        <taxon>Bacteria</taxon>
        <taxon>Bacillati</taxon>
        <taxon>Bacillota</taxon>
        <taxon>Bacilli</taxon>
        <taxon>Lactobacillales</taxon>
        <taxon>Carnobacteriaceae</taxon>
        <taxon>Dolosigranulum</taxon>
    </lineage>
</organism>
<protein>
    <submittedName>
        <fullName evidence="1">Uncharacterized protein</fullName>
    </submittedName>
</protein>
<proteinExistence type="predicted"/>
<dbReference type="EMBL" id="CP142434">
    <property type="protein sequence ID" value="XBC48492.1"/>
    <property type="molecule type" value="Genomic_DNA"/>
</dbReference>
<gene>
    <name evidence="1" type="ORF">VUQ09_03615</name>
</gene>
<dbReference type="AlphaFoldDB" id="A0AB74TP57"/>
<dbReference type="RefSeq" id="WP_347298476.1">
    <property type="nucleotide sequence ID" value="NZ_CP142434.1"/>
</dbReference>